<gene>
    <name evidence="2" type="ORF">METZ01_LOCUS112207</name>
</gene>
<name>A0A381X572_9ZZZZ</name>
<evidence type="ECO:0000313" key="2">
    <source>
        <dbReference type="EMBL" id="SVA59353.1"/>
    </source>
</evidence>
<dbReference type="EMBL" id="UINC01013796">
    <property type="protein sequence ID" value="SVA59353.1"/>
    <property type="molecule type" value="Genomic_DNA"/>
</dbReference>
<accession>A0A381X572</accession>
<proteinExistence type="predicted"/>
<protein>
    <submittedName>
        <fullName evidence="2">Uncharacterized protein</fullName>
    </submittedName>
</protein>
<feature type="region of interest" description="Disordered" evidence="1">
    <location>
        <begin position="11"/>
        <end position="30"/>
    </location>
</feature>
<dbReference type="AlphaFoldDB" id="A0A381X572"/>
<sequence>MNISIDGQIMPLTGGLNRPEPQFLDWNGDG</sequence>
<reference evidence="2" key="1">
    <citation type="submission" date="2018-05" db="EMBL/GenBank/DDBJ databases">
        <authorList>
            <person name="Lanie J.A."/>
            <person name="Ng W.-L."/>
            <person name="Kazmierczak K.M."/>
            <person name="Andrzejewski T.M."/>
            <person name="Davidsen T.M."/>
            <person name="Wayne K.J."/>
            <person name="Tettelin H."/>
            <person name="Glass J.I."/>
            <person name="Rusch D."/>
            <person name="Podicherti R."/>
            <person name="Tsui H.-C.T."/>
            <person name="Winkler M.E."/>
        </authorList>
    </citation>
    <scope>NUCLEOTIDE SEQUENCE</scope>
</reference>
<organism evidence="2">
    <name type="scientific">marine metagenome</name>
    <dbReference type="NCBI Taxonomy" id="408172"/>
    <lineage>
        <taxon>unclassified sequences</taxon>
        <taxon>metagenomes</taxon>
        <taxon>ecological metagenomes</taxon>
    </lineage>
</organism>
<evidence type="ECO:0000256" key="1">
    <source>
        <dbReference type="SAM" id="MobiDB-lite"/>
    </source>
</evidence>
<feature type="non-terminal residue" evidence="2">
    <location>
        <position position="30"/>
    </location>
</feature>